<dbReference type="InterPro" id="IPR001293">
    <property type="entry name" value="Znf_TRAF"/>
</dbReference>
<feature type="domain" description="TRAF-type" evidence="6">
    <location>
        <begin position="79"/>
        <end position="131"/>
    </location>
</feature>
<dbReference type="PROSITE" id="PS50145">
    <property type="entry name" value="ZF_TRAF"/>
    <property type="match status" value="1"/>
</dbReference>
<evidence type="ECO:0000259" key="6">
    <source>
        <dbReference type="PROSITE" id="PS50145"/>
    </source>
</evidence>
<evidence type="ECO:0000259" key="5">
    <source>
        <dbReference type="PROSITE" id="PS50089"/>
    </source>
</evidence>
<evidence type="ECO:0000256" key="4">
    <source>
        <dbReference type="PROSITE-ProRule" id="PRU00207"/>
    </source>
</evidence>
<evidence type="ECO:0000256" key="2">
    <source>
        <dbReference type="ARBA" id="ARBA00022771"/>
    </source>
</evidence>
<dbReference type="PANTHER" id="PTHR10131:SF94">
    <property type="entry name" value="TNF RECEPTOR-ASSOCIATED FACTOR 4"/>
    <property type="match status" value="1"/>
</dbReference>
<evidence type="ECO:0008006" key="9">
    <source>
        <dbReference type="Google" id="ProtNLM"/>
    </source>
</evidence>
<organism evidence="7 8">
    <name type="scientific">Pholiota conissans</name>
    <dbReference type="NCBI Taxonomy" id="109636"/>
    <lineage>
        <taxon>Eukaryota</taxon>
        <taxon>Fungi</taxon>
        <taxon>Dikarya</taxon>
        <taxon>Basidiomycota</taxon>
        <taxon>Agaricomycotina</taxon>
        <taxon>Agaricomycetes</taxon>
        <taxon>Agaricomycetidae</taxon>
        <taxon>Agaricales</taxon>
        <taxon>Agaricineae</taxon>
        <taxon>Strophariaceae</taxon>
        <taxon>Pholiota</taxon>
    </lineage>
</organism>
<keyword evidence="8" id="KW-1185">Reference proteome</keyword>
<dbReference type="AlphaFoldDB" id="A0A9P5Z7D1"/>
<evidence type="ECO:0000256" key="3">
    <source>
        <dbReference type="ARBA" id="ARBA00022833"/>
    </source>
</evidence>
<reference evidence="7" key="1">
    <citation type="submission" date="2020-11" db="EMBL/GenBank/DDBJ databases">
        <authorList>
            <consortium name="DOE Joint Genome Institute"/>
            <person name="Ahrendt S."/>
            <person name="Riley R."/>
            <person name="Andreopoulos W."/>
            <person name="Labutti K."/>
            <person name="Pangilinan J."/>
            <person name="Ruiz-Duenas F.J."/>
            <person name="Barrasa J.M."/>
            <person name="Sanchez-Garcia M."/>
            <person name="Camarero S."/>
            <person name="Miyauchi S."/>
            <person name="Serrano A."/>
            <person name="Linde D."/>
            <person name="Babiker R."/>
            <person name="Drula E."/>
            <person name="Ayuso-Fernandez I."/>
            <person name="Pacheco R."/>
            <person name="Padilla G."/>
            <person name="Ferreira P."/>
            <person name="Barriuso J."/>
            <person name="Kellner H."/>
            <person name="Castanera R."/>
            <person name="Alfaro M."/>
            <person name="Ramirez L."/>
            <person name="Pisabarro A.G."/>
            <person name="Kuo A."/>
            <person name="Tritt A."/>
            <person name="Lipzen A."/>
            <person name="He G."/>
            <person name="Yan M."/>
            <person name="Ng V."/>
            <person name="Cullen D."/>
            <person name="Martin F."/>
            <person name="Rosso M.-N."/>
            <person name="Henrissat B."/>
            <person name="Hibbett D."/>
            <person name="Martinez A.T."/>
            <person name="Grigoriev I.V."/>
        </authorList>
    </citation>
    <scope>NUCLEOTIDE SEQUENCE</scope>
    <source>
        <strain evidence="7">CIRM-BRFM 674</strain>
    </source>
</reference>
<dbReference type="EMBL" id="MU155169">
    <property type="protein sequence ID" value="KAF9482186.1"/>
    <property type="molecule type" value="Genomic_DNA"/>
</dbReference>
<protein>
    <recommendedName>
        <fullName evidence="9">RING-type domain-containing protein</fullName>
    </recommendedName>
</protein>
<keyword evidence="3 4" id="KW-0862">Zinc</keyword>
<dbReference type="PROSITE" id="PS50089">
    <property type="entry name" value="ZF_RING_2"/>
    <property type="match status" value="1"/>
</dbReference>
<feature type="domain" description="RING-type" evidence="5">
    <location>
        <begin position="16"/>
        <end position="55"/>
    </location>
</feature>
<dbReference type="Pfam" id="PF13923">
    <property type="entry name" value="zf-C3HC4_2"/>
    <property type="match status" value="1"/>
</dbReference>
<dbReference type="InterPro" id="IPR013083">
    <property type="entry name" value="Znf_RING/FYVE/PHD"/>
</dbReference>
<evidence type="ECO:0000313" key="7">
    <source>
        <dbReference type="EMBL" id="KAF9482186.1"/>
    </source>
</evidence>
<keyword evidence="2 4" id="KW-0863">Zinc-finger</keyword>
<accession>A0A9P5Z7D1</accession>
<dbReference type="Proteomes" id="UP000807469">
    <property type="component" value="Unassembled WGS sequence"/>
</dbReference>
<dbReference type="PROSITE" id="PS00518">
    <property type="entry name" value="ZF_RING_1"/>
    <property type="match status" value="1"/>
</dbReference>
<comment type="caution">
    <text evidence="7">The sequence shown here is derived from an EMBL/GenBank/DDBJ whole genome shotgun (WGS) entry which is preliminary data.</text>
</comment>
<dbReference type="InterPro" id="IPR001841">
    <property type="entry name" value="Znf_RING"/>
</dbReference>
<sequence length="431" mass="47051">MSLYNYVDPINANLTCCICRAPFTEPTTTLTCAHTFCADCILRALSNAPSCPVDRTPLAPTDLGPVNPIVRSLVDELRVECVYKADGCGYVSQRQVMPLHLRDECDYAEVRCEEKEDGKTCGSSMRRMELRAHQKKVHGLWEQEQEEESLLFEETDSEEAKENHTCPHASIGCPYSGPLEPSEHLPGCPYESLKGFFTTNNAKMSLLTEQNMVLRHKVDTLEHTVHMLRKEMNAAKNALGPWFRSSYQTMSLPAHGGVARSIAGAVGVASSDLPIRMQPAVAGPSTAGFEDSVDVLAPYFPAQDEMRRGRWTPSSMADSVYGRAGGVVAPLDLGTTLEGTLEGLRESVVGLALGVDSVGRRGEIALTNETLRLGEELMSVRAQMHGLRMQVHGMMMDRNASLTMREEAGAGMGPGGAYLRAHTNFGSITKL</sequence>
<dbReference type="OrthoDB" id="1630758at2759"/>
<dbReference type="SUPFAM" id="SSF57850">
    <property type="entry name" value="RING/U-box"/>
    <property type="match status" value="1"/>
</dbReference>
<feature type="zinc finger region" description="TRAF-type" evidence="4">
    <location>
        <begin position="79"/>
        <end position="131"/>
    </location>
</feature>
<dbReference type="GO" id="GO:0008270">
    <property type="term" value="F:zinc ion binding"/>
    <property type="evidence" value="ECO:0007669"/>
    <property type="project" value="UniProtKB-KW"/>
</dbReference>
<gene>
    <name evidence="7" type="ORF">BDN70DRAFT_875489</name>
</gene>
<dbReference type="InterPro" id="IPR017907">
    <property type="entry name" value="Znf_RING_CS"/>
</dbReference>
<dbReference type="SMART" id="SM00184">
    <property type="entry name" value="RING"/>
    <property type="match status" value="1"/>
</dbReference>
<dbReference type="Gene3D" id="3.30.40.10">
    <property type="entry name" value="Zinc/RING finger domain, C3HC4 (zinc finger)"/>
    <property type="match status" value="1"/>
</dbReference>
<proteinExistence type="predicted"/>
<evidence type="ECO:0000256" key="1">
    <source>
        <dbReference type="ARBA" id="ARBA00022723"/>
    </source>
</evidence>
<dbReference type="SUPFAM" id="SSF49599">
    <property type="entry name" value="TRAF domain-like"/>
    <property type="match status" value="1"/>
</dbReference>
<keyword evidence="1 4" id="KW-0479">Metal-binding</keyword>
<dbReference type="PANTHER" id="PTHR10131">
    <property type="entry name" value="TNF RECEPTOR ASSOCIATED FACTOR"/>
    <property type="match status" value="1"/>
</dbReference>
<evidence type="ECO:0000313" key="8">
    <source>
        <dbReference type="Proteomes" id="UP000807469"/>
    </source>
</evidence>
<name>A0A9P5Z7D1_9AGAR</name>